<dbReference type="InterPro" id="IPR053967">
    <property type="entry name" value="LlgE_F_G-like_D1"/>
</dbReference>
<name>A0A519BB80_9DELT</name>
<dbReference type="InterPro" id="IPR037925">
    <property type="entry name" value="FlgE/F/G-like"/>
</dbReference>
<accession>A0A519BB80</accession>
<reference evidence="8 9" key="1">
    <citation type="submission" date="2019-01" db="EMBL/GenBank/DDBJ databases">
        <title>Insights into ecological role of a new deltaproteobacterial order Candidatus Sinidesulfobacterales (Sva0485) by metagenomics and metatranscriptomics.</title>
        <authorList>
            <person name="Tan S."/>
            <person name="Liu J."/>
            <person name="Fang Y."/>
            <person name="Hedlund B.P."/>
            <person name="Lian Z.H."/>
            <person name="Huang L.Y."/>
            <person name="Li J.T."/>
            <person name="Huang L.N."/>
            <person name="Li W.J."/>
            <person name="Jiang H.C."/>
            <person name="Dong H.L."/>
            <person name="Shu W.S."/>
        </authorList>
    </citation>
    <scope>NUCLEOTIDE SEQUENCE [LARGE SCALE GENOMIC DNA]</scope>
    <source>
        <strain evidence="8">AP3</strain>
    </source>
</reference>
<dbReference type="PANTHER" id="PTHR30435:SF19">
    <property type="entry name" value="FLAGELLAR BASAL-BODY ROD PROTEIN FLGG"/>
    <property type="match status" value="1"/>
</dbReference>
<dbReference type="InterPro" id="IPR001444">
    <property type="entry name" value="Flag_bb_rod_N"/>
</dbReference>
<keyword evidence="8" id="KW-0966">Cell projection</keyword>
<keyword evidence="8" id="KW-0969">Cilium</keyword>
<comment type="similarity">
    <text evidence="1 4">Belongs to the flagella basal body rod proteins family.</text>
</comment>
<sequence length="261" mass="27573">MRALWTASTGMEAQQLEIDNIANNLANTNTTGYKESRVNFEDLFYQTIKSPGAYSSEYTQVPTGIQIGLGTKVSSIEKEFTQGDLQQTSNPLDVAISGQGFFQIQMPDGEAAYTRDGTFQTNSQGQLVDANGYQLVPPITIPPNATSVTISQNGTVSAVVSGQTNPAQIGTITLANFINPAGLNSIGHNLYLQTSASGVPQIGTPGQNGIGTVQQGFLEMSNVNLVGQMVSMITAQNAYTIDSKAITIANQMLQTAAGLIP</sequence>
<dbReference type="InterPro" id="IPR012834">
    <property type="entry name" value="FlgG_G_neg"/>
</dbReference>
<dbReference type="InterPro" id="IPR012836">
    <property type="entry name" value="FlgF"/>
</dbReference>
<proteinExistence type="inferred from homology"/>
<evidence type="ECO:0000256" key="3">
    <source>
        <dbReference type="NCBIfam" id="TIGR02488"/>
    </source>
</evidence>
<keyword evidence="4" id="KW-0975">Bacterial flagellum</keyword>
<gene>
    <name evidence="8" type="primary">flgG</name>
    <name evidence="8" type="ORF">EVJ47_05030</name>
</gene>
<dbReference type="NCBIfam" id="TIGR03506">
    <property type="entry name" value="FlgEFG_subfam"/>
    <property type="match status" value="2"/>
</dbReference>
<evidence type="ECO:0000313" key="9">
    <source>
        <dbReference type="Proteomes" id="UP000320813"/>
    </source>
</evidence>
<dbReference type="InterPro" id="IPR020013">
    <property type="entry name" value="Flagellar_FlgE/F/G"/>
</dbReference>
<comment type="caution">
    <text evidence="8">The sequence shown here is derived from an EMBL/GenBank/DDBJ whole genome shotgun (WGS) entry which is preliminary data.</text>
</comment>
<evidence type="ECO:0000259" key="5">
    <source>
        <dbReference type="Pfam" id="PF00460"/>
    </source>
</evidence>
<organism evidence="8 9">
    <name type="scientific">Candidatus Acidulodesulfobacterium ferriphilum</name>
    <dbReference type="NCBI Taxonomy" id="2597223"/>
    <lineage>
        <taxon>Bacteria</taxon>
        <taxon>Deltaproteobacteria</taxon>
        <taxon>Candidatus Acidulodesulfobacterales</taxon>
        <taxon>Candidatus Acidulodesulfobacterium</taxon>
    </lineage>
</organism>
<dbReference type="Proteomes" id="UP000320813">
    <property type="component" value="Unassembled WGS sequence"/>
</dbReference>
<dbReference type="GO" id="GO:0009426">
    <property type="term" value="C:bacterial-type flagellum basal body, distal rod"/>
    <property type="evidence" value="ECO:0007669"/>
    <property type="project" value="UniProtKB-UniRule"/>
</dbReference>
<keyword evidence="8" id="KW-0282">Flagellum</keyword>
<dbReference type="GO" id="GO:0071978">
    <property type="term" value="P:bacterial-type flagellum-dependent swarming motility"/>
    <property type="evidence" value="ECO:0007669"/>
    <property type="project" value="TreeGrafter"/>
</dbReference>
<dbReference type="PANTHER" id="PTHR30435">
    <property type="entry name" value="FLAGELLAR PROTEIN"/>
    <property type="match status" value="1"/>
</dbReference>
<dbReference type="NCBIfam" id="TIGR02490">
    <property type="entry name" value="flgF"/>
    <property type="match status" value="1"/>
</dbReference>
<comment type="subcellular location">
    <subcellularLocation>
        <location evidence="4">Bacterial flagellum basal body</location>
    </subcellularLocation>
</comment>
<feature type="domain" description="Flagellar hook protein FlgE/F/G-like D1" evidence="7">
    <location>
        <begin position="95"/>
        <end position="158"/>
    </location>
</feature>
<evidence type="ECO:0000259" key="7">
    <source>
        <dbReference type="Pfam" id="PF22692"/>
    </source>
</evidence>
<dbReference type="AlphaFoldDB" id="A0A519BB80"/>
<dbReference type="Pfam" id="PF22692">
    <property type="entry name" value="LlgE_F_G_D1"/>
    <property type="match status" value="1"/>
</dbReference>
<feature type="domain" description="Flagellar basal body rod protein N-terminal" evidence="5">
    <location>
        <begin position="6"/>
        <end position="34"/>
    </location>
</feature>
<evidence type="ECO:0000256" key="2">
    <source>
        <dbReference type="ARBA" id="ARBA00017948"/>
    </source>
</evidence>
<dbReference type="EMBL" id="SGBD01000002">
    <property type="protein sequence ID" value="RZD14535.1"/>
    <property type="molecule type" value="Genomic_DNA"/>
</dbReference>
<evidence type="ECO:0000256" key="4">
    <source>
        <dbReference type="RuleBase" id="RU362116"/>
    </source>
</evidence>
<dbReference type="NCBIfam" id="TIGR02488">
    <property type="entry name" value="flgG_G_neg"/>
    <property type="match status" value="1"/>
</dbReference>
<dbReference type="Pfam" id="PF06429">
    <property type="entry name" value="Flg_bbr_C"/>
    <property type="match status" value="1"/>
</dbReference>
<evidence type="ECO:0000313" key="8">
    <source>
        <dbReference type="EMBL" id="RZD14535.1"/>
    </source>
</evidence>
<dbReference type="Pfam" id="PF00460">
    <property type="entry name" value="Flg_bb_rod"/>
    <property type="match status" value="1"/>
</dbReference>
<protein>
    <recommendedName>
        <fullName evidence="2 3">Flagellar basal-body rod protein FlgG</fullName>
    </recommendedName>
</protein>
<evidence type="ECO:0000259" key="6">
    <source>
        <dbReference type="Pfam" id="PF06429"/>
    </source>
</evidence>
<evidence type="ECO:0000256" key="1">
    <source>
        <dbReference type="ARBA" id="ARBA00009677"/>
    </source>
</evidence>
<feature type="domain" description="Flagellar basal-body/hook protein C-terminal" evidence="6">
    <location>
        <begin position="214"/>
        <end position="258"/>
    </location>
</feature>
<dbReference type="InterPro" id="IPR010930">
    <property type="entry name" value="Flg_bb/hook_C_dom"/>
</dbReference>
<dbReference type="SUPFAM" id="SSF117143">
    <property type="entry name" value="Flagellar hook protein flgE"/>
    <property type="match status" value="1"/>
</dbReference>